<feature type="compositionally biased region" description="Low complexity" evidence="9">
    <location>
        <begin position="1"/>
        <end position="18"/>
    </location>
</feature>
<accession>A0AAD3N940</accession>
<feature type="compositionally biased region" description="Basic and acidic residues" evidence="9">
    <location>
        <begin position="192"/>
        <end position="202"/>
    </location>
</feature>
<evidence type="ECO:0000256" key="8">
    <source>
        <dbReference type="SAM" id="Coils"/>
    </source>
</evidence>
<evidence type="ECO:0000256" key="3">
    <source>
        <dbReference type="ARBA" id="ARBA00022490"/>
    </source>
</evidence>
<reference evidence="11" key="1">
    <citation type="submission" date="2022-08" db="EMBL/GenBank/DDBJ databases">
        <title>Genome sequencing of akame (Lates japonicus).</title>
        <authorList>
            <person name="Hashiguchi Y."/>
            <person name="Takahashi H."/>
        </authorList>
    </citation>
    <scope>NUCLEOTIDE SEQUENCE</scope>
    <source>
        <strain evidence="11">Kochi</strain>
    </source>
</reference>
<dbReference type="GO" id="GO:0070016">
    <property type="term" value="F:armadillo repeat domain binding"/>
    <property type="evidence" value="ECO:0007669"/>
    <property type="project" value="TreeGrafter"/>
</dbReference>
<feature type="compositionally biased region" description="Low complexity" evidence="9">
    <location>
        <begin position="272"/>
        <end position="281"/>
    </location>
</feature>
<name>A0AAD3N940_LATJO</name>
<keyword evidence="12" id="KW-1185">Reference proteome</keyword>
<dbReference type="InterPro" id="IPR013258">
    <property type="entry name" value="Striatin_N"/>
</dbReference>
<comment type="caution">
    <text evidence="11">The sequence shown here is derived from an EMBL/GenBank/DDBJ whole genome shotgun (WGS) entry which is preliminary data.</text>
</comment>
<proteinExistence type="inferred from homology"/>
<keyword evidence="6" id="KW-0112">Calmodulin-binding</keyword>
<evidence type="ECO:0000256" key="4">
    <source>
        <dbReference type="ARBA" id="ARBA00022553"/>
    </source>
</evidence>
<organism evidence="11 12">
    <name type="scientific">Lates japonicus</name>
    <name type="common">Japanese lates</name>
    <dbReference type="NCBI Taxonomy" id="270547"/>
    <lineage>
        <taxon>Eukaryota</taxon>
        <taxon>Metazoa</taxon>
        <taxon>Chordata</taxon>
        <taxon>Craniata</taxon>
        <taxon>Vertebrata</taxon>
        <taxon>Euteleostomi</taxon>
        <taxon>Actinopterygii</taxon>
        <taxon>Neopterygii</taxon>
        <taxon>Teleostei</taxon>
        <taxon>Neoteleostei</taxon>
        <taxon>Acanthomorphata</taxon>
        <taxon>Carangaria</taxon>
        <taxon>Carangaria incertae sedis</taxon>
        <taxon>Centropomidae</taxon>
        <taxon>Lates</taxon>
    </lineage>
</organism>
<dbReference type="PANTHER" id="PTHR15653">
    <property type="entry name" value="STRIATIN"/>
    <property type="match status" value="1"/>
</dbReference>
<feature type="coiled-coil region" evidence="8">
    <location>
        <begin position="64"/>
        <end position="112"/>
    </location>
</feature>
<comment type="similarity">
    <text evidence="2">Belongs to the WD repeat striatin family.</text>
</comment>
<evidence type="ECO:0000256" key="7">
    <source>
        <dbReference type="ARBA" id="ARBA00023054"/>
    </source>
</evidence>
<dbReference type="FunFam" id="1.20.5.300:FF:000001">
    <property type="entry name" value="striatin isoform X1"/>
    <property type="match status" value="1"/>
</dbReference>
<gene>
    <name evidence="11" type="ORF">AKAME5_001904700</name>
</gene>
<dbReference type="GO" id="GO:0051721">
    <property type="term" value="F:protein phosphatase 2A binding"/>
    <property type="evidence" value="ECO:0007669"/>
    <property type="project" value="TreeGrafter"/>
</dbReference>
<dbReference type="Gene3D" id="1.20.5.300">
    <property type="match status" value="1"/>
</dbReference>
<keyword evidence="7 8" id="KW-0175">Coiled coil</keyword>
<dbReference type="InterPro" id="IPR051488">
    <property type="entry name" value="WD_repeat_striatin"/>
</dbReference>
<evidence type="ECO:0000256" key="6">
    <source>
        <dbReference type="ARBA" id="ARBA00022860"/>
    </source>
</evidence>
<comment type="subcellular location">
    <subcellularLocation>
        <location evidence="1">Cytoplasm</location>
    </subcellularLocation>
</comment>
<evidence type="ECO:0000256" key="1">
    <source>
        <dbReference type="ARBA" id="ARBA00004496"/>
    </source>
</evidence>
<keyword evidence="4" id="KW-0597">Phosphoprotein</keyword>
<dbReference type="GO" id="GO:0044877">
    <property type="term" value="F:protein-containing complex binding"/>
    <property type="evidence" value="ECO:0007669"/>
    <property type="project" value="TreeGrafter"/>
</dbReference>
<dbReference type="AlphaFoldDB" id="A0AAD3N940"/>
<dbReference type="GO" id="GO:0005516">
    <property type="term" value="F:calmodulin binding"/>
    <property type="evidence" value="ECO:0007669"/>
    <property type="project" value="UniProtKB-KW"/>
</dbReference>
<dbReference type="GO" id="GO:0030425">
    <property type="term" value="C:dendrite"/>
    <property type="evidence" value="ECO:0007669"/>
    <property type="project" value="TreeGrafter"/>
</dbReference>
<protein>
    <submittedName>
        <fullName evidence="11">Striatin-like isoform X2</fullName>
    </submittedName>
</protein>
<keyword evidence="3" id="KW-0963">Cytoplasm</keyword>
<feature type="region of interest" description="Disordered" evidence="9">
    <location>
        <begin position="187"/>
        <end position="225"/>
    </location>
</feature>
<evidence type="ECO:0000256" key="2">
    <source>
        <dbReference type="ARBA" id="ARBA00009616"/>
    </source>
</evidence>
<feature type="region of interest" description="Disordered" evidence="9">
    <location>
        <begin position="267"/>
        <end position="346"/>
    </location>
</feature>
<feature type="region of interest" description="Disordered" evidence="9">
    <location>
        <begin position="122"/>
        <end position="154"/>
    </location>
</feature>
<feature type="region of interest" description="Disordered" evidence="9">
    <location>
        <begin position="1"/>
        <end position="39"/>
    </location>
</feature>
<dbReference type="Proteomes" id="UP001279410">
    <property type="component" value="Unassembled WGS sequence"/>
</dbReference>
<feature type="domain" description="Striatin N-terminal" evidence="10">
    <location>
        <begin position="46"/>
        <end position="175"/>
    </location>
</feature>
<evidence type="ECO:0000313" key="11">
    <source>
        <dbReference type="EMBL" id="GLD67719.1"/>
    </source>
</evidence>
<dbReference type="EMBL" id="BRZM01000117">
    <property type="protein sequence ID" value="GLD67719.1"/>
    <property type="molecule type" value="Genomic_DNA"/>
</dbReference>
<evidence type="ECO:0000313" key="12">
    <source>
        <dbReference type="Proteomes" id="UP001279410"/>
    </source>
</evidence>
<evidence type="ECO:0000256" key="5">
    <source>
        <dbReference type="ARBA" id="ARBA00022737"/>
    </source>
</evidence>
<keyword evidence="5" id="KW-0677">Repeat</keyword>
<dbReference type="Pfam" id="PF08232">
    <property type="entry name" value="Striatin"/>
    <property type="match status" value="1"/>
</dbReference>
<sequence>MDEQAGPGVFFNNNNNSGLPGGGGNIKAPQPGDVGGGEAARAQYSIPGILHFLQHEWARFEVERAQWEVERAELQAQIAFLQGERRGQENLKKDLVRRIKMLEYALKQERAKYHKLKYGTELNQGEIKPPSYDSDEGNDSEVPSPPNSSHQLSWKQGRQLLRQYLQEVGYTDTILDVKSQRVRALLGLSGDSGDKPSEKKIEPMVNGTEPSSLKDSGMVSKPDMSDSATVLEAFKFIESAAAEFSDEDEEEDSEGRDKTILDLAAMVKKKQSSTPSSTTSDLSDDPDTEEALKGFDFLASPDELDGSPESRSGEDSGEWGQNGPSFGMPTTLGAEDPPSGPVPSRPRLSLAVRQRSCTSGIVGYLGRRPVFNSWDWRLAGQPLRQWGRQRESVRRLNRDLWSHFGFGPGQRYPVEYSPDAPRGLPSNCRTSVNPPRGALGVSRSAPSEPWVEILSRPRFYRARLLI</sequence>
<dbReference type="PANTHER" id="PTHR15653:SF2">
    <property type="entry name" value="STRIATIN"/>
    <property type="match status" value="1"/>
</dbReference>
<evidence type="ECO:0000256" key="9">
    <source>
        <dbReference type="SAM" id="MobiDB-lite"/>
    </source>
</evidence>
<evidence type="ECO:0000259" key="10">
    <source>
        <dbReference type="Pfam" id="PF08232"/>
    </source>
</evidence>
<dbReference type="GO" id="GO:0005737">
    <property type="term" value="C:cytoplasm"/>
    <property type="evidence" value="ECO:0007669"/>
    <property type="project" value="UniProtKB-SubCell"/>
</dbReference>